<keyword evidence="2" id="KW-1185">Reference proteome</keyword>
<evidence type="ECO:0000313" key="2">
    <source>
        <dbReference type="Proteomes" id="UP000636453"/>
    </source>
</evidence>
<organism evidence="1 2">
    <name type="scientific">Vulcaniibacterium thermophilum</name>
    <dbReference type="NCBI Taxonomy" id="1169913"/>
    <lineage>
        <taxon>Bacteria</taxon>
        <taxon>Pseudomonadati</taxon>
        <taxon>Pseudomonadota</taxon>
        <taxon>Gammaproteobacteria</taxon>
        <taxon>Lysobacterales</taxon>
        <taxon>Lysobacteraceae</taxon>
        <taxon>Vulcaniibacterium</taxon>
    </lineage>
</organism>
<reference evidence="1" key="2">
    <citation type="submission" date="2020-09" db="EMBL/GenBank/DDBJ databases">
        <authorList>
            <person name="Sun Q."/>
            <person name="Kim S."/>
        </authorList>
    </citation>
    <scope>NUCLEOTIDE SEQUENCE</scope>
    <source>
        <strain evidence="1">KCTC 32020</strain>
    </source>
</reference>
<reference evidence="1" key="1">
    <citation type="journal article" date="2014" name="Int. J. Syst. Evol. Microbiol.">
        <title>Complete genome sequence of Corynebacterium casei LMG S-19264T (=DSM 44701T), isolated from a smear-ripened cheese.</title>
        <authorList>
            <consortium name="US DOE Joint Genome Institute (JGI-PGF)"/>
            <person name="Walter F."/>
            <person name="Albersmeier A."/>
            <person name="Kalinowski J."/>
            <person name="Ruckert C."/>
        </authorList>
    </citation>
    <scope>NUCLEOTIDE SEQUENCE</scope>
    <source>
        <strain evidence="1">KCTC 32020</strain>
    </source>
</reference>
<comment type="caution">
    <text evidence="1">The sequence shown here is derived from an EMBL/GenBank/DDBJ whole genome shotgun (WGS) entry which is preliminary data.</text>
</comment>
<dbReference type="EMBL" id="BNCF01000001">
    <property type="protein sequence ID" value="GHE25042.1"/>
    <property type="molecule type" value="Genomic_DNA"/>
</dbReference>
<evidence type="ECO:0000313" key="1">
    <source>
        <dbReference type="EMBL" id="GHE25042.1"/>
    </source>
</evidence>
<dbReference type="AlphaFoldDB" id="A0A918YV67"/>
<dbReference type="Proteomes" id="UP000636453">
    <property type="component" value="Unassembled WGS sequence"/>
</dbReference>
<dbReference type="RefSeq" id="WP_146471765.1">
    <property type="nucleotide sequence ID" value="NZ_BNCF01000001.1"/>
</dbReference>
<name>A0A918YV67_9GAMM</name>
<proteinExistence type="predicted"/>
<sequence>MTADAPTSRDFAEREFVIPLSQDEHAVVRVRLAANTPVVVGPRPKRYHAALGDEALELEVDMEVVPPMSNTPVVTGPRPVQR</sequence>
<accession>A0A918YV67</accession>
<gene>
    <name evidence="1" type="ORF">GCM10007167_01250</name>
</gene>
<protein>
    <submittedName>
        <fullName evidence="1">Uncharacterized protein</fullName>
    </submittedName>
</protein>